<proteinExistence type="predicted"/>
<dbReference type="AlphaFoldDB" id="A0A4Q7ZPI6"/>
<accession>A0A4Q7ZPI6</accession>
<evidence type="ECO:0000259" key="1">
    <source>
        <dbReference type="Pfam" id="PF01740"/>
    </source>
</evidence>
<keyword evidence="3" id="KW-1185">Reference proteome</keyword>
<name>A0A4Q7ZPI6_9ACTN</name>
<protein>
    <submittedName>
        <fullName evidence="2">Anti-anti-sigma regulatory factor</fullName>
    </submittedName>
</protein>
<dbReference type="Proteomes" id="UP000292564">
    <property type="component" value="Unassembled WGS sequence"/>
</dbReference>
<feature type="domain" description="STAS" evidence="1">
    <location>
        <begin position="14"/>
        <end position="95"/>
    </location>
</feature>
<dbReference type="RefSeq" id="WP_130511533.1">
    <property type="nucleotide sequence ID" value="NZ_SHKY01000001.1"/>
</dbReference>
<evidence type="ECO:0000313" key="3">
    <source>
        <dbReference type="Proteomes" id="UP000292564"/>
    </source>
</evidence>
<dbReference type="Pfam" id="PF01740">
    <property type="entry name" value="STAS"/>
    <property type="match status" value="1"/>
</dbReference>
<dbReference type="SUPFAM" id="SSF52091">
    <property type="entry name" value="SpoIIaa-like"/>
    <property type="match status" value="1"/>
</dbReference>
<dbReference type="OrthoDB" id="3696440at2"/>
<gene>
    <name evidence="2" type="ORF">EV385_4872</name>
</gene>
<dbReference type="EMBL" id="SHKY01000001">
    <property type="protein sequence ID" value="RZU52988.1"/>
    <property type="molecule type" value="Genomic_DNA"/>
</dbReference>
<sequence length="116" mass="12185">MAEPFRADVCSTRRDGAVLHVTGDIDQGNWVDVADRIAAEVRAGVLHLDLTRVSFFGAAGVRAVMHGRDAVPPGVTLQVSCAPMAFRAMQICGLLTSDRLRVTPAADGDAQPEAGA</sequence>
<dbReference type="InterPro" id="IPR036513">
    <property type="entry name" value="STAS_dom_sf"/>
</dbReference>
<comment type="caution">
    <text evidence="2">The sequence shown here is derived from an EMBL/GenBank/DDBJ whole genome shotgun (WGS) entry which is preliminary data.</text>
</comment>
<organism evidence="2 3">
    <name type="scientific">Krasilnikovia cinnamomea</name>
    <dbReference type="NCBI Taxonomy" id="349313"/>
    <lineage>
        <taxon>Bacteria</taxon>
        <taxon>Bacillati</taxon>
        <taxon>Actinomycetota</taxon>
        <taxon>Actinomycetes</taxon>
        <taxon>Micromonosporales</taxon>
        <taxon>Micromonosporaceae</taxon>
        <taxon>Krasilnikovia</taxon>
    </lineage>
</organism>
<evidence type="ECO:0000313" key="2">
    <source>
        <dbReference type="EMBL" id="RZU52988.1"/>
    </source>
</evidence>
<dbReference type="Gene3D" id="3.30.750.24">
    <property type="entry name" value="STAS domain"/>
    <property type="match status" value="1"/>
</dbReference>
<dbReference type="InterPro" id="IPR002645">
    <property type="entry name" value="STAS_dom"/>
</dbReference>
<reference evidence="2 3" key="1">
    <citation type="submission" date="2019-02" db="EMBL/GenBank/DDBJ databases">
        <title>Sequencing the genomes of 1000 actinobacteria strains.</title>
        <authorList>
            <person name="Klenk H.-P."/>
        </authorList>
    </citation>
    <scope>NUCLEOTIDE SEQUENCE [LARGE SCALE GENOMIC DNA]</scope>
    <source>
        <strain evidence="2 3">DSM 45162</strain>
    </source>
</reference>